<name>A0A7E4V7K8_PANRE</name>
<evidence type="ECO:0000313" key="1">
    <source>
        <dbReference type="Proteomes" id="UP000492821"/>
    </source>
</evidence>
<protein>
    <submittedName>
        <fullName evidence="2">Transposase</fullName>
    </submittedName>
</protein>
<keyword evidence="1" id="KW-1185">Reference proteome</keyword>
<dbReference type="AlphaFoldDB" id="A0A7E4V7K8"/>
<reference evidence="2" key="2">
    <citation type="submission" date="2020-10" db="UniProtKB">
        <authorList>
            <consortium name="WormBaseParasite"/>
        </authorList>
    </citation>
    <scope>IDENTIFICATION</scope>
</reference>
<proteinExistence type="predicted"/>
<evidence type="ECO:0000313" key="2">
    <source>
        <dbReference type="WBParaSite" id="Pan_g17446.t1"/>
    </source>
</evidence>
<organism evidence="1 2">
    <name type="scientific">Panagrellus redivivus</name>
    <name type="common">Microworm</name>
    <dbReference type="NCBI Taxonomy" id="6233"/>
    <lineage>
        <taxon>Eukaryota</taxon>
        <taxon>Metazoa</taxon>
        <taxon>Ecdysozoa</taxon>
        <taxon>Nematoda</taxon>
        <taxon>Chromadorea</taxon>
        <taxon>Rhabditida</taxon>
        <taxon>Tylenchina</taxon>
        <taxon>Panagrolaimomorpha</taxon>
        <taxon>Panagrolaimoidea</taxon>
        <taxon>Panagrolaimidae</taxon>
        <taxon>Panagrellus</taxon>
    </lineage>
</organism>
<sequence>MHRLREFMTLGYRWKTHKNGSSVSPILDSASSCWPINNCPLTGWSDVCNRRIDTVAVRQLTKFISAFTFRANVRRTMAAD</sequence>
<dbReference type="Proteomes" id="UP000492821">
    <property type="component" value="Unassembled WGS sequence"/>
</dbReference>
<reference evidence="1" key="1">
    <citation type="journal article" date="2013" name="Genetics">
        <title>The draft genome and transcriptome of Panagrellus redivivus are shaped by the harsh demands of a free-living lifestyle.</title>
        <authorList>
            <person name="Srinivasan J."/>
            <person name="Dillman A.R."/>
            <person name="Macchietto M.G."/>
            <person name="Heikkinen L."/>
            <person name="Lakso M."/>
            <person name="Fracchia K.M."/>
            <person name="Antoshechkin I."/>
            <person name="Mortazavi A."/>
            <person name="Wong G."/>
            <person name="Sternberg P.W."/>
        </authorList>
    </citation>
    <scope>NUCLEOTIDE SEQUENCE [LARGE SCALE GENOMIC DNA]</scope>
    <source>
        <strain evidence="1">MT8872</strain>
    </source>
</reference>
<accession>A0A7E4V7K8</accession>
<dbReference type="WBParaSite" id="Pan_g17446.t1">
    <property type="protein sequence ID" value="Pan_g17446.t1"/>
    <property type="gene ID" value="Pan_g17446"/>
</dbReference>